<dbReference type="EMBL" id="CP001720">
    <property type="protein sequence ID" value="ACV64377.1"/>
    <property type="molecule type" value="Genomic_DNA"/>
</dbReference>
<organism evidence="1 2">
    <name type="scientific">Desulfofarcimen acetoxidans (strain ATCC 49208 / DSM 771 / KCTC 5769 / VKM B-1644 / 5575)</name>
    <name type="common">Desulfotomaculum acetoxidans</name>
    <dbReference type="NCBI Taxonomy" id="485916"/>
    <lineage>
        <taxon>Bacteria</taxon>
        <taxon>Bacillati</taxon>
        <taxon>Bacillota</taxon>
        <taxon>Clostridia</taxon>
        <taxon>Eubacteriales</taxon>
        <taxon>Peptococcaceae</taxon>
        <taxon>Desulfofarcimen</taxon>
    </lineage>
</organism>
<dbReference type="HOGENOM" id="CLU_1616337_0_0_9"/>
<dbReference type="Proteomes" id="UP000002217">
    <property type="component" value="Chromosome"/>
</dbReference>
<protein>
    <submittedName>
        <fullName evidence="1">Uncharacterized protein</fullName>
    </submittedName>
</protein>
<name>C8VWL3_DESAS</name>
<gene>
    <name evidence="1" type="ordered locus">Dtox_3668</name>
</gene>
<sequence length="164" mass="18673">MKKRIKEELPEVTIVKLFLKSIQDNNTETFWNLLSNSGQSFLKGTFLSRGCITLSEINGNVPEICKEQLEELISIYKEKIGSGYIDNPGICDTPREDTILRSRILVIPDVKCPINILKETQMIGRHIPVIRELLEPEPGDGYGQCRIAWKIDYLKLIEGWGVIV</sequence>
<evidence type="ECO:0000313" key="2">
    <source>
        <dbReference type="Proteomes" id="UP000002217"/>
    </source>
</evidence>
<dbReference type="AlphaFoldDB" id="C8VWL3"/>
<dbReference type="STRING" id="485916.Dtox_3668"/>
<accession>C8VWL3</accession>
<evidence type="ECO:0000313" key="1">
    <source>
        <dbReference type="EMBL" id="ACV64377.1"/>
    </source>
</evidence>
<reference evidence="1 2" key="1">
    <citation type="journal article" date="2009" name="Stand. Genomic Sci.">
        <title>Complete genome sequence of Desulfotomaculum acetoxidans type strain (5575).</title>
        <authorList>
            <person name="Spring S."/>
            <person name="Lapidus A."/>
            <person name="Schroder M."/>
            <person name="Gleim D."/>
            <person name="Sims D."/>
            <person name="Meincke L."/>
            <person name="Glavina Del Rio T."/>
            <person name="Tice H."/>
            <person name="Copeland A."/>
            <person name="Cheng J.F."/>
            <person name="Lucas S."/>
            <person name="Chen F."/>
            <person name="Nolan M."/>
            <person name="Bruce D."/>
            <person name="Goodwin L."/>
            <person name="Pitluck S."/>
            <person name="Ivanova N."/>
            <person name="Mavromatis K."/>
            <person name="Mikhailova N."/>
            <person name="Pati A."/>
            <person name="Chen A."/>
            <person name="Palaniappan K."/>
            <person name="Land M."/>
            <person name="Hauser L."/>
            <person name="Chang Y.J."/>
            <person name="Jeffries C.D."/>
            <person name="Chain P."/>
            <person name="Saunders E."/>
            <person name="Brettin T."/>
            <person name="Detter J.C."/>
            <person name="Goker M."/>
            <person name="Bristow J."/>
            <person name="Eisen J.A."/>
            <person name="Markowitz V."/>
            <person name="Hugenholtz P."/>
            <person name="Kyrpides N.C."/>
            <person name="Klenk H.P."/>
            <person name="Han C."/>
        </authorList>
    </citation>
    <scope>NUCLEOTIDE SEQUENCE [LARGE SCALE GENOMIC DNA]</scope>
    <source>
        <strain evidence="2">ATCC 49208 / DSM 771 / VKM B-1644</strain>
    </source>
</reference>
<dbReference type="RefSeq" id="WP_015759064.1">
    <property type="nucleotide sequence ID" value="NC_013216.1"/>
</dbReference>
<keyword evidence="2" id="KW-1185">Reference proteome</keyword>
<proteinExistence type="predicted"/>
<dbReference type="KEGG" id="dae:Dtox_3668"/>